<accession>A0A9X2NLI7</accession>
<name>A0A9X2NLI7_9PSEU</name>
<dbReference type="AlphaFoldDB" id="A0A9X2NLI7"/>
<organism evidence="2 3">
    <name type="scientific">Amycolatopsis iheyensis</name>
    <dbReference type="NCBI Taxonomy" id="2945988"/>
    <lineage>
        <taxon>Bacteria</taxon>
        <taxon>Bacillati</taxon>
        <taxon>Actinomycetota</taxon>
        <taxon>Actinomycetes</taxon>
        <taxon>Pseudonocardiales</taxon>
        <taxon>Pseudonocardiaceae</taxon>
        <taxon>Amycolatopsis</taxon>
    </lineage>
</organism>
<dbReference type="EMBL" id="JAMXQV010000027">
    <property type="protein sequence ID" value="MCR6488719.1"/>
    <property type="molecule type" value="Genomic_DNA"/>
</dbReference>
<evidence type="ECO:0000256" key="1">
    <source>
        <dbReference type="SAM" id="MobiDB-lite"/>
    </source>
</evidence>
<gene>
    <name evidence="2" type="ORF">M8542_38410</name>
</gene>
<proteinExistence type="predicted"/>
<keyword evidence="3" id="KW-1185">Reference proteome</keyword>
<comment type="caution">
    <text evidence="2">The sequence shown here is derived from an EMBL/GenBank/DDBJ whole genome shotgun (WGS) entry which is preliminary data.</text>
</comment>
<feature type="region of interest" description="Disordered" evidence="1">
    <location>
        <begin position="1"/>
        <end position="21"/>
    </location>
</feature>
<sequence length="743" mass="80855">MDVDDSKPQATVGNAVHGDVPGTLVQSGAIRGDVHIHQHRPADPRGAPDRRVREADPIVLGVHPAIDAVGGPDVLPGYVLRDLDFGPAGLRTLLTAAVTTDGGFIVLVGAPASGKSRSAHQAVRVVCPDWWIVDPDPAELSDPRFADTIRPRTIVWLDDLKRYLLGPGSVSGPDLSRLTAAGRDTVLISTLSRQDYTSMTGPRDKSDSKSRRARDALSRASIVDISRKWTAAELERAGDRGELIRYAVGMANENYGPTEILAAAPQLADFWEHDEDPYPRAVLTAAVDAVRLGRTAPLSAELLRDGAMDYCGVVARGRAPADWFESSVARLVEPIFGSASLLEPVGGDRIGDLTGYAVHSWLDQYAVHKRRREPIAASLWHAVVADAPHAKDLERLAEEADRRGFLRLRHDILREGSRRGDESATVSLLVWAAENGDDDALRRLRDLADEGWRHAADGVVLALARRGGEDALKQVRDYIESNDQEGYHVVLYVHALAERADDFALAELTRLAEGGNGYAGVHQAHLLAERGTSEAIARLRQLAAEDSYAVWPLTYWLARKADDTAVAELATRAAAGNEDARVFLTVASAQRGDPGAMDALREEAFDPTSIACEELARLLAARGDDAALDELRELVREGYDQATKHLVRVLTGPDAVAELRTLAEERDPHAEKRLAEILAADEDEFRAMDELVREVHAGNAAAVEQLYSHYADGDPAQLAHLRRYGLDLDGRPAGAWPFRFDPP</sequence>
<dbReference type="RefSeq" id="WP_257925284.1">
    <property type="nucleotide sequence ID" value="NZ_JAMXQV010000027.1"/>
</dbReference>
<reference evidence="2" key="1">
    <citation type="submission" date="2022-06" db="EMBL/GenBank/DDBJ databases">
        <title>Amycolatopsis iheyaensis sp. nov., a new species of the genus Amycolatopsis isolated from soil in Iheya island, Japan.</title>
        <authorList>
            <person name="Ngamcharungchit C."/>
            <person name="Kanto H."/>
            <person name="Take A."/>
            <person name="Intra B."/>
            <person name="Matsumoto A."/>
            <person name="Panbangred W."/>
            <person name="Inahashi Y."/>
        </authorList>
    </citation>
    <scope>NUCLEOTIDE SEQUENCE</scope>
    <source>
        <strain evidence="2">OK19-0408</strain>
    </source>
</reference>
<dbReference type="Proteomes" id="UP001144096">
    <property type="component" value="Unassembled WGS sequence"/>
</dbReference>
<evidence type="ECO:0000313" key="3">
    <source>
        <dbReference type="Proteomes" id="UP001144096"/>
    </source>
</evidence>
<evidence type="ECO:0000313" key="2">
    <source>
        <dbReference type="EMBL" id="MCR6488719.1"/>
    </source>
</evidence>
<protein>
    <submittedName>
        <fullName evidence="2">Uncharacterized protein</fullName>
    </submittedName>
</protein>